<dbReference type="PIRSF" id="PIRSF034586">
    <property type="entry name" value="Vir_effector_SfrC"/>
    <property type="match status" value="1"/>
</dbReference>
<accession>B7KW01</accession>
<evidence type="ECO:0000256" key="1">
    <source>
        <dbReference type="SAM" id="MobiDB-lite"/>
    </source>
</evidence>
<feature type="region of interest" description="Disordered" evidence="1">
    <location>
        <begin position="657"/>
        <end position="679"/>
    </location>
</feature>
<dbReference type="HOGENOM" id="CLU_016489_0_0_5"/>
<reference evidence="3" key="1">
    <citation type="submission" date="2008-12" db="EMBL/GenBank/DDBJ databases">
        <title>Complete sequence of chromosome of Methylobacterium chloromethanicum CM4.</title>
        <authorList>
            <consortium name="US DOE Joint Genome Institute"/>
            <person name="Lucas S."/>
            <person name="Copeland A."/>
            <person name="Lapidus A."/>
            <person name="Glavina del Rio T."/>
            <person name="Dalin E."/>
            <person name="Tice H."/>
            <person name="Bruce D."/>
            <person name="Goodwin L."/>
            <person name="Pitluck S."/>
            <person name="Chertkov O."/>
            <person name="Brettin T."/>
            <person name="Detter J.C."/>
            <person name="Han C."/>
            <person name="Larimer F."/>
            <person name="Land M."/>
            <person name="Hauser L."/>
            <person name="Kyrpides N."/>
            <person name="Mikhailova N."/>
            <person name="Marx C."/>
            <person name="Richardson P."/>
        </authorList>
    </citation>
    <scope>NUCLEOTIDE SEQUENCE [LARGE SCALE GENOMIC DNA]</scope>
    <source>
        <strain evidence="3">CM4 / NCIMB 13688</strain>
    </source>
</reference>
<dbReference type="Pfam" id="PF10139">
    <property type="entry name" value="Virul_Fac"/>
    <property type="match status" value="1"/>
</dbReference>
<dbReference type="AlphaFoldDB" id="B7KW01"/>
<organism evidence="2 3">
    <name type="scientific">Methylorubrum extorquens (strain CM4 / NCIMB 13688)</name>
    <name type="common">Methylobacterium extorquens</name>
    <dbReference type="NCBI Taxonomy" id="440085"/>
    <lineage>
        <taxon>Bacteria</taxon>
        <taxon>Pseudomonadati</taxon>
        <taxon>Pseudomonadota</taxon>
        <taxon>Alphaproteobacteria</taxon>
        <taxon>Hyphomicrobiales</taxon>
        <taxon>Methylobacteriaceae</taxon>
        <taxon>Methylorubrum</taxon>
    </lineage>
</organism>
<gene>
    <name evidence="2" type="ordered locus">Mchl_1963</name>
</gene>
<dbReference type="EMBL" id="CP001298">
    <property type="protein sequence ID" value="ACK82817.1"/>
    <property type="molecule type" value="Genomic_DNA"/>
</dbReference>
<dbReference type="InterPro" id="IPR017030">
    <property type="entry name" value="Vir_effector_SfrC"/>
</dbReference>
<dbReference type="Proteomes" id="UP000002385">
    <property type="component" value="Chromosome"/>
</dbReference>
<evidence type="ECO:0000313" key="2">
    <source>
        <dbReference type="EMBL" id="ACK82817.1"/>
    </source>
</evidence>
<sequence>MTSETLIAACQSVASLGREAEAWLEDARNAERVGPERAILARSVRKLGIKAQRLEAAAGRSMSVAVFGPSQVGKSYLVSVIASPEGGAALEARFDGLDPIDFLQKINPAGEKESTGLVTRFTTQKAAQPTPPGFPVSLRLLSELDIIKILGNTYFNEGDQTKEDVPSADDLRKTVESLSAVARFDSGLTLDDIIDLQDYFQKHFVGNRLIDIVSHYWKDVERLAPKLDLEGRAKLFGWLWGSHEKFTWLYKALTSAIERLGRAPDAYAAIEALMPRETSVIDVATLGKLGLQDDASIELQNGAGVKILLPRALATALIAELRIEMARQPRAMFAHTDLLDFPGARSRQKFHLTSYLAENESGLKETFLRGKVAYLFDRYVAEQELTAMMLCVRPSAQEVVTLPDMIDEWIGDTHGRTPQARIGRPVGLFFVLTWFDTHFIDKAGDTASPSGRFKARLEASLLGFFGKAHSWPHEWTPGKPFANSFWFRNPNYPAPSIIRYDGRREVEVLPDLKPRIDELREGFLSIPEAERHFADPGRAFDEGLRLNDGGAGYIVENLERVCRPDLKDKQVMSALSEVGRDIVALIERFHVPLDVGTRLTARREVAGRVFDTLEVAINHGTFATFLRLLMIDTTEMSELIYAALRAGFSAPEGAAARPPASGVIRPGAARPKATDAPPPRQRAEHQLAQHAIDAFIARLRRLAESEIVSRTTHVPREETKEIVDEIIGLVRRTKLQERLAERIAEHVSGSHPEPENAARIALVACAEINRLVGDLGFGKAPADQRPDIDGESKAFEPRSVTFDAKGLGAQAKPFASQYASAWFAGFYKIVEDNATSAEGIQVDLGQNDRLKAVIDGLRAGTK</sequence>
<protein>
    <submittedName>
        <fullName evidence="2">Virulence factor SrfC-like protein</fullName>
    </submittedName>
</protein>
<dbReference type="KEGG" id="mch:Mchl_1963"/>
<evidence type="ECO:0000313" key="3">
    <source>
        <dbReference type="Proteomes" id="UP000002385"/>
    </source>
</evidence>
<name>B7KW01_METC4</name>
<proteinExistence type="predicted"/>
<dbReference type="RefSeq" id="WP_015950545.1">
    <property type="nucleotide sequence ID" value="NC_011757.1"/>
</dbReference>
<reference evidence="2 3" key="2">
    <citation type="journal article" date="2012" name="J. Bacteriol.">
        <title>Complete genome sequences of six strains of the genus Methylobacterium.</title>
        <authorList>
            <person name="Marx C.J."/>
            <person name="Bringel F."/>
            <person name="Chistoserdova L."/>
            <person name="Moulin L."/>
            <person name="Farhan Ul Haque M."/>
            <person name="Fleischman D.E."/>
            <person name="Gruffaz C."/>
            <person name="Jourand P."/>
            <person name="Knief C."/>
            <person name="Lee M.C."/>
            <person name="Muller E.E."/>
            <person name="Nadalig T."/>
            <person name="Peyraud R."/>
            <person name="Roselli S."/>
            <person name="Russ L."/>
            <person name="Goodwin L.A."/>
            <person name="Ivanova N."/>
            <person name="Kyrpides N."/>
            <person name="Lajus A."/>
            <person name="Land M.L."/>
            <person name="Medigue C."/>
            <person name="Mikhailova N."/>
            <person name="Nolan M."/>
            <person name="Woyke T."/>
            <person name="Stolyar S."/>
            <person name="Vorholt J.A."/>
            <person name="Vuilleumier S."/>
        </authorList>
    </citation>
    <scope>NUCLEOTIDE SEQUENCE [LARGE SCALE GENOMIC DNA]</scope>
    <source>
        <strain evidence="3">CM4 / NCIMB 13688</strain>
    </source>
</reference>